<evidence type="ECO:0000256" key="4">
    <source>
        <dbReference type="ARBA" id="ARBA00023157"/>
    </source>
</evidence>
<organism evidence="5 6">
    <name type="scientific">Klebsiella pneumoniae</name>
    <dbReference type="NCBI Taxonomy" id="573"/>
    <lineage>
        <taxon>Bacteria</taxon>
        <taxon>Pseudomonadati</taxon>
        <taxon>Pseudomonadota</taxon>
        <taxon>Gammaproteobacteria</taxon>
        <taxon>Enterobacterales</taxon>
        <taxon>Enterobacteriaceae</taxon>
        <taxon>Klebsiella/Raoultella group</taxon>
        <taxon>Klebsiella</taxon>
        <taxon>Klebsiella pneumoniae complex</taxon>
    </lineage>
</organism>
<evidence type="ECO:0000256" key="3">
    <source>
        <dbReference type="ARBA" id="ARBA00022801"/>
    </source>
</evidence>
<keyword evidence="4" id="KW-1015">Disulfide bond</keyword>
<evidence type="ECO:0000256" key="2">
    <source>
        <dbReference type="ARBA" id="ARBA00022729"/>
    </source>
</evidence>
<evidence type="ECO:0000256" key="1">
    <source>
        <dbReference type="ARBA" id="ARBA00022487"/>
    </source>
</evidence>
<evidence type="ECO:0000313" key="5">
    <source>
        <dbReference type="EMBL" id="STV72910.1"/>
    </source>
</evidence>
<dbReference type="PANTHER" id="PTHR33938">
    <property type="entry name" value="FERULOYL ESTERASE B-RELATED"/>
    <property type="match status" value="1"/>
</dbReference>
<dbReference type="EMBL" id="UGMG01000001">
    <property type="protein sequence ID" value="STV72910.1"/>
    <property type="molecule type" value="Genomic_DNA"/>
</dbReference>
<dbReference type="InterPro" id="IPR011118">
    <property type="entry name" value="Tannase/feruloyl_esterase"/>
</dbReference>
<proteinExistence type="predicted"/>
<keyword evidence="1" id="KW-0719">Serine esterase</keyword>
<dbReference type="Pfam" id="PF07519">
    <property type="entry name" value="Tannase"/>
    <property type="match status" value="1"/>
</dbReference>
<evidence type="ECO:0000313" key="6">
    <source>
        <dbReference type="Proteomes" id="UP000255239"/>
    </source>
</evidence>
<keyword evidence="2" id="KW-0732">Signal</keyword>
<dbReference type="PANTHER" id="PTHR33938:SF15">
    <property type="entry name" value="FERULOYL ESTERASE B-RELATED"/>
    <property type="match status" value="1"/>
</dbReference>
<dbReference type="GO" id="GO:0052689">
    <property type="term" value="F:carboxylic ester hydrolase activity"/>
    <property type="evidence" value="ECO:0007669"/>
    <property type="project" value="UniProtKB-KW"/>
</dbReference>
<dbReference type="AlphaFoldDB" id="A0A378CLK4"/>
<dbReference type="Proteomes" id="UP000255239">
    <property type="component" value="Unassembled WGS sequence"/>
</dbReference>
<sequence length="111" mass="12076">MGHAATDTFLRLFLLPGVAHCGNGEGYDQIDLLTPLMRWTEEGIAPQEIMAGKRATAAADLPPMTENQMRKRSFTACRKSVSLTLTPLQLLSRLVRCIPSRPLPVITGAAT</sequence>
<protein>
    <submittedName>
        <fullName evidence="5">Hydrolase</fullName>
    </submittedName>
</protein>
<accession>A0A378CLK4</accession>
<keyword evidence="3 5" id="KW-0378">Hydrolase</keyword>
<gene>
    <name evidence="5" type="ORF">NCTC11679_05339</name>
</gene>
<name>A0A378CLK4_KLEPN</name>
<reference evidence="5 6" key="1">
    <citation type="submission" date="2018-06" db="EMBL/GenBank/DDBJ databases">
        <authorList>
            <consortium name="Pathogen Informatics"/>
            <person name="Doyle S."/>
        </authorList>
    </citation>
    <scope>NUCLEOTIDE SEQUENCE [LARGE SCALE GENOMIC DNA]</scope>
    <source>
        <strain evidence="5 6">NCTC11679</strain>
    </source>
</reference>